<dbReference type="SMART" id="SM00343">
    <property type="entry name" value="ZnF_C2HC"/>
    <property type="match status" value="1"/>
</dbReference>
<evidence type="ECO:0000313" key="5">
    <source>
        <dbReference type="Proteomes" id="UP000265515"/>
    </source>
</evidence>
<feature type="region of interest" description="Disordered" evidence="2">
    <location>
        <begin position="44"/>
        <end position="71"/>
    </location>
</feature>
<feature type="compositionally biased region" description="Basic residues" evidence="2">
    <location>
        <begin position="188"/>
        <end position="205"/>
    </location>
</feature>
<dbReference type="GO" id="GO:0003676">
    <property type="term" value="F:nucleic acid binding"/>
    <property type="evidence" value="ECO:0007669"/>
    <property type="project" value="InterPro"/>
</dbReference>
<keyword evidence="1" id="KW-0479">Metal-binding</keyword>
<dbReference type="Proteomes" id="UP000265515">
    <property type="component" value="Unassembled WGS sequence"/>
</dbReference>
<feature type="compositionally biased region" description="Low complexity" evidence="2">
    <location>
        <begin position="146"/>
        <end position="166"/>
    </location>
</feature>
<organism evidence="4 5">
    <name type="scientific">Chara braunii</name>
    <name type="common">Braun's stonewort</name>
    <dbReference type="NCBI Taxonomy" id="69332"/>
    <lineage>
        <taxon>Eukaryota</taxon>
        <taxon>Viridiplantae</taxon>
        <taxon>Streptophyta</taxon>
        <taxon>Charophyceae</taxon>
        <taxon>Charales</taxon>
        <taxon>Characeae</taxon>
        <taxon>Chara</taxon>
    </lineage>
</organism>
<accession>A0A388KUH1</accession>
<dbReference type="EMBL" id="BFEA01000186">
    <property type="protein sequence ID" value="GBG73593.1"/>
    <property type="molecule type" value="Genomic_DNA"/>
</dbReference>
<dbReference type="InterPro" id="IPR036875">
    <property type="entry name" value="Znf_CCHC_sf"/>
</dbReference>
<reference evidence="4 5" key="1">
    <citation type="journal article" date="2018" name="Cell">
        <title>The Chara Genome: Secondary Complexity and Implications for Plant Terrestrialization.</title>
        <authorList>
            <person name="Nishiyama T."/>
            <person name="Sakayama H."/>
            <person name="Vries J.D."/>
            <person name="Buschmann H."/>
            <person name="Saint-Marcoux D."/>
            <person name="Ullrich K.K."/>
            <person name="Haas F.B."/>
            <person name="Vanderstraeten L."/>
            <person name="Becker D."/>
            <person name="Lang D."/>
            <person name="Vosolsobe S."/>
            <person name="Rombauts S."/>
            <person name="Wilhelmsson P.K.I."/>
            <person name="Janitza P."/>
            <person name="Kern R."/>
            <person name="Heyl A."/>
            <person name="Rumpler F."/>
            <person name="Villalobos L.I.A.C."/>
            <person name="Clay J.M."/>
            <person name="Skokan R."/>
            <person name="Toyoda A."/>
            <person name="Suzuki Y."/>
            <person name="Kagoshima H."/>
            <person name="Schijlen E."/>
            <person name="Tajeshwar N."/>
            <person name="Catarino B."/>
            <person name="Hetherington A.J."/>
            <person name="Saltykova A."/>
            <person name="Bonnot C."/>
            <person name="Breuninger H."/>
            <person name="Symeonidi A."/>
            <person name="Radhakrishnan G.V."/>
            <person name="Van Nieuwerburgh F."/>
            <person name="Deforce D."/>
            <person name="Chang C."/>
            <person name="Karol K.G."/>
            <person name="Hedrich R."/>
            <person name="Ulvskov P."/>
            <person name="Glockner G."/>
            <person name="Delwiche C.F."/>
            <person name="Petrasek J."/>
            <person name="Van de Peer Y."/>
            <person name="Friml J."/>
            <person name="Beilby M."/>
            <person name="Dolan L."/>
            <person name="Kohara Y."/>
            <person name="Sugano S."/>
            <person name="Fujiyama A."/>
            <person name="Delaux P.-M."/>
            <person name="Quint M."/>
            <person name="TheiBen G."/>
            <person name="Hagemann M."/>
            <person name="Harholt J."/>
            <person name="Dunand C."/>
            <person name="Zachgo S."/>
            <person name="Langdale J."/>
            <person name="Maumus F."/>
            <person name="Straeten D.V.D."/>
            <person name="Gould S.B."/>
            <person name="Rensing S.A."/>
        </authorList>
    </citation>
    <scope>NUCLEOTIDE SEQUENCE [LARGE SCALE GENOMIC DNA]</scope>
    <source>
        <strain evidence="4 5">S276</strain>
    </source>
</reference>
<evidence type="ECO:0000256" key="1">
    <source>
        <dbReference type="PROSITE-ProRule" id="PRU00047"/>
    </source>
</evidence>
<dbReference type="SUPFAM" id="SSF57756">
    <property type="entry name" value="Retrovirus zinc finger-like domains"/>
    <property type="match status" value="1"/>
</dbReference>
<dbReference type="Gene3D" id="4.10.60.10">
    <property type="entry name" value="Zinc finger, CCHC-type"/>
    <property type="match status" value="1"/>
</dbReference>
<dbReference type="InterPro" id="IPR001878">
    <property type="entry name" value="Znf_CCHC"/>
</dbReference>
<feature type="domain" description="CCHC-type" evidence="3">
    <location>
        <begin position="8"/>
        <end position="21"/>
    </location>
</feature>
<sequence>MGKGGMTCYECGMTGHMARDCWSKRGRSGQQDDEVHVFVRDLMEEKEEKKKRAEEEQKRREEEKERKRELDIARRIEEMKLQLQSDIDDTWRRQQEEMANKVRESYLKTKTVKNGSPKVSPRSRTIFRAKSKRPVRRRHAKKRSSKQSTDSSTSSDSEISDSASSDSSEDSEEDLLRMVRLLREEKRRVKSKRKKARGRPVRKAPARTCEKRECSKKSTSTLTGEDEPRTPLTGGYKGIVAGCSEEGFLDYTLQVMQASSAKKVHHLQEICDKEGIKAVEKDEMIMELVRRQTE</sequence>
<evidence type="ECO:0000256" key="2">
    <source>
        <dbReference type="SAM" id="MobiDB-lite"/>
    </source>
</evidence>
<name>A0A388KUH1_CHABU</name>
<dbReference type="PROSITE" id="PS50158">
    <property type="entry name" value="ZF_CCHC"/>
    <property type="match status" value="1"/>
</dbReference>
<feature type="compositionally biased region" description="Basic and acidic residues" evidence="2">
    <location>
        <begin position="89"/>
        <end position="107"/>
    </location>
</feature>
<dbReference type="AlphaFoldDB" id="A0A388KUH1"/>
<dbReference type="Gramene" id="GBG73593">
    <property type="protein sequence ID" value="GBG73593"/>
    <property type="gene ID" value="CBR_g16935"/>
</dbReference>
<keyword evidence="1" id="KW-0863">Zinc-finger</keyword>
<protein>
    <recommendedName>
        <fullName evidence="3">CCHC-type domain-containing protein</fullName>
    </recommendedName>
</protein>
<keyword evidence="1" id="KW-0862">Zinc</keyword>
<keyword evidence="5" id="KW-1185">Reference proteome</keyword>
<feature type="region of interest" description="Disordered" evidence="2">
    <location>
        <begin position="84"/>
        <end position="235"/>
    </location>
</feature>
<dbReference type="Pfam" id="PF00098">
    <property type="entry name" value="zf-CCHC"/>
    <property type="match status" value="1"/>
</dbReference>
<proteinExistence type="predicted"/>
<evidence type="ECO:0000313" key="4">
    <source>
        <dbReference type="EMBL" id="GBG73593.1"/>
    </source>
</evidence>
<comment type="caution">
    <text evidence="4">The sequence shown here is derived from an EMBL/GenBank/DDBJ whole genome shotgun (WGS) entry which is preliminary data.</text>
</comment>
<evidence type="ECO:0000259" key="3">
    <source>
        <dbReference type="PROSITE" id="PS50158"/>
    </source>
</evidence>
<feature type="compositionally biased region" description="Basic residues" evidence="2">
    <location>
        <begin position="125"/>
        <end position="145"/>
    </location>
</feature>
<dbReference type="GO" id="GO:0008270">
    <property type="term" value="F:zinc ion binding"/>
    <property type="evidence" value="ECO:0007669"/>
    <property type="project" value="UniProtKB-KW"/>
</dbReference>
<gene>
    <name evidence="4" type="ORF">CBR_g16935</name>
</gene>
<feature type="compositionally biased region" description="Basic and acidic residues" evidence="2">
    <location>
        <begin position="174"/>
        <end position="187"/>
    </location>
</feature>